<organism evidence="1 2">
    <name type="scientific">Roseinatronobacter monicus</name>
    <dbReference type="NCBI Taxonomy" id="393481"/>
    <lineage>
        <taxon>Bacteria</taxon>
        <taxon>Pseudomonadati</taxon>
        <taxon>Pseudomonadota</taxon>
        <taxon>Alphaproteobacteria</taxon>
        <taxon>Rhodobacterales</taxon>
        <taxon>Paracoccaceae</taxon>
        <taxon>Roseinatronobacter</taxon>
    </lineage>
</organism>
<sequence length="137" mass="15425">MLHEAKIFCEPRVPAFTGNAIAFMPYSDEARDIQDWAYEQRHINVMVLAYCPETLAWLGEKKAEFDVIIVDVDHVGGVHAAIDLCLGIRKSRPNSRIILLSAETERDDFGSERLAICDGTLRKPVSHSRFVDALTTH</sequence>
<evidence type="ECO:0000313" key="1">
    <source>
        <dbReference type="EMBL" id="TQM93307.1"/>
    </source>
</evidence>
<evidence type="ECO:0000313" key="2">
    <source>
        <dbReference type="Proteomes" id="UP000320582"/>
    </source>
</evidence>
<gene>
    <name evidence="1" type="ORF">BD293_1939</name>
</gene>
<accession>A0A543KE58</accession>
<dbReference type="EMBL" id="VFPT01000001">
    <property type="protein sequence ID" value="TQM93307.1"/>
    <property type="molecule type" value="Genomic_DNA"/>
</dbReference>
<reference evidence="1 2" key="1">
    <citation type="submission" date="2019-06" db="EMBL/GenBank/DDBJ databases">
        <title>Genomic Encyclopedia of Archaeal and Bacterial Type Strains, Phase II (KMG-II): from individual species to whole genera.</title>
        <authorList>
            <person name="Goeker M."/>
        </authorList>
    </citation>
    <scope>NUCLEOTIDE SEQUENCE [LARGE SCALE GENOMIC DNA]</scope>
    <source>
        <strain evidence="1 2">DSM 18423</strain>
    </source>
</reference>
<name>A0A543KE58_9RHOB</name>
<dbReference type="Gene3D" id="3.40.50.2300">
    <property type="match status" value="1"/>
</dbReference>
<dbReference type="OrthoDB" id="7871953at2"/>
<dbReference type="SUPFAM" id="SSF52172">
    <property type="entry name" value="CheY-like"/>
    <property type="match status" value="1"/>
</dbReference>
<keyword evidence="2" id="KW-1185">Reference proteome</keyword>
<dbReference type="InterPro" id="IPR011006">
    <property type="entry name" value="CheY-like_superfamily"/>
</dbReference>
<proteinExistence type="predicted"/>
<protein>
    <submittedName>
        <fullName evidence="1">Response regulator receiver domain-containing protein</fullName>
    </submittedName>
</protein>
<dbReference type="Proteomes" id="UP000320582">
    <property type="component" value="Unassembled WGS sequence"/>
</dbReference>
<dbReference type="AlphaFoldDB" id="A0A543KE58"/>
<comment type="caution">
    <text evidence="1">The sequence shown here is derived from an EMBL/GenBank/DDBJ whole genome shotgun (WGS) entry which is preliminary data.</text>
</comment>